<evidence type="ECO:0000256" key="7">
    <source>
        <dbReference type="ARBA" id="ARBA00023242"/>
    </source>
</evidence>
<dbReference type="PANTHER" id="PTHR23226:SF366">
    <property type="entry name" value="ZINC FINGER PROTEIN ZFP2"/>
    <property type="match status" value="1"/>
</dbReference>
<dbReference type="Pfam" id="PF00096">
    <property type="entry name" value="zf-C2H2"/>
    <property type="match status" value="2"/>
</dbReference>
<feature type="non-terminal residue" evidence="10">
    <location>
        <position position="1"/>
    </location>
</feature>
<feature type="domain" description="C2H2-type" evidence="9">
    <location>
        <begin position="32"/>
        <end position="59"/>
    </location>
</feature>
<keyword evidence="6" id="KW-0238">DNA-binding</keyword>
<keyword evidence="4 8" id="KW-0863">Zinc-finger</keyword>
<evidence type="ECO:0000256" key="6">
    <source>
        <dbReference type="ARBA" id="ARBA00023125"/>
    </source>
</evidence>
<feature type="domain" description="C2H2-type" evidence="9">
    <location>
        <begin position="60"/>
        <end position="82"/>
    </location>
</feature>
<organism evidence="10 11">
    <name type="scientific">Pomatorhinus ruficollis</name>
    <name type="common">streak-breasted scimitar babbler</name>
    <dbReference type="NCBI Taxonomy" id="932028"/>
    <lineage>
        <taxon>Eukaryota</taxon>
        <taxon>Metazoa</taxon>
        <taxon>Chordata</taxon>
        <taxon>Craniata</taxon>
        <taxon>Vertebrata</taxon>
        <taxon>Euteleostomi</taxon>
        <taxon>Archelosauria</taxon>
        <taxon>Archosauria</taxon>
        <taxon>Dinosauria</taxon>
        <taxon>Saurischia</taxon>
        <taxon>Theropoda</taxon>
        <taxon>Coelurosauria</taxon>
        <taxon>Aves</taxon>
        <taxon>Neognathae</taxon>
        <taxon>Neoaves</taxon>
        <taxon>Telluraves</taxon>
        <taxon>Australaves</taxon>
        <taxon>Passeriformes</taxon>
        <taxon>Sylvioidea</taxon>
        <taxon>Timaliidae</taxon>
        <taxon>Pomatorhinus</taxon>
    </lineage>
</organism>
<evidence type="ECO:0000256" key="4">
    <source>
        <dbReference type="ARBA" id="ARBA00022771"/>
    </source>
</evidence>
<proteinExistence type="predicted"/>
<dbReference type="GO" id="GO:0000978">
    <property type="term" value="F:RNA polymerase II cis-regulatory region sequence-specific DNA binding"/>
    <property type="evidence" value="ECO:0007669"/>
    <property type="project" value="TreeGrafter"/>
</dbReference>
<dbReference type="GO" id="GO:0008270">
    <property type="term" value="F:zinc ion binding"/>
    <property type="evidence" value="ECO:0007669"/>
    <property type="project" value="UniProtKB-KW"/>
</dbReference>
<accession>A0A7L4J8Q7</accession>
<evidence type="ECO:0000256" key="2">
    <source>
        <dbReference type="ARBA" id="ARBA00022723"/>
    </source>
</evidence>
<dbReference type="SMART" id="SM00355">
    <property type="entry name" value="ZnF_C2H2"/>
    <property type="match status" value="2"/>
</dbReference>
<evidence type="ECO:0000256" key="1">
    <source>
        <dbReference type="ARBA" id="ARBA00004123"/>
    </source>
</evidence>
<keyword evidence="3" id="KW-0677">Repeat</keyword>
<keyword evidence="5" id="KW-0862">Zinc</keyword>
<evidence type="ECO:0000313" key="11">
    <source>
        <dbReference type="Proteomes" id="UP000572837"/>
    </source>
</evidence>
<evidence type="ECO:0000313" key="10">
    <source>
        <dbReference type="EMBL" id="NXY37384.1"/>
    </source>
</evidence>
<keyword evidence="11" id="KW-1185">Reference proteome</keyword>
<dbReference type="PROSITE" id="PS00028">
    <property type="entry name" value="ZINC_FINGER_C2H2_1"/>
    <property type="match status" value="2"/>
</dbReference>
<gene>
    <name evidence="10" type="primary">Zscan32</name>
    <name evidence="10" type="ORF">PORRUF_R05574</name>
</gene>
<evidence type="ECO:0000256" key="3">
    <source>
        <dbReference type="ARBA" id="ARBA00022737"/>
    </source>
</evidence>
<evidence type="ECO:0000256" key="5">
    <source>
        <dbReference type="ARBA" id="ARBA00022833"/>
    </source>
</evidence>
<protein>
    <submittedName>
        <fullName evidence="10">ZSC32 protein</fullName>
    </submittedName>
</protein>
<dbReference type="PROSITE" id="PS50157">
    <property type="entry name" value="ZINC_FINGER_C2H2_2"/>
    <property type="match status" value="2"/>
</dbReference>
<dbReference type="Gene3D" id="3.30.160.60">
    <property type="entry name" value="Classic Zinc Finger"/>
    <property type="match status" value="2"/>
</dbReference>
<dbReference type="Proteomes" id="UP000572837">
    <property type="component" value="Unassembled WGS sequence"/>
</dbReference>
<evidence type="ECO:0000259" key="9">
    <source>
        <dbReference type="PROSITE" id="PS50157"/>
    </source>
</evidence>
<comment type="caution">
    <text evidence="10">The sequence shown here is derived from an EMBL/GenBank/DDBJ whole genome shotgun (WGS) entry which is preliminary data.</text>
</comment>
<dbReference type="InterPro" id="IPR036236">
    <property type="entry name" value="Znf_C2H2_sf"/>
</dbReference>
<keyword evidence="7" id="KW-0539">Nucleus</keyword>
<name>A0A7L4J8Q7_9PASS</name>
<reference evidence="10 11" key="1">
    <citation type="submission" date="2020-02" db="EMBL/GenBank/DDBJ databases">
        <title>Bird 10,000 Genomes (B10K) Project - Family phase.</title>
        <authorList>
            <person name="Zhang G."/>
        </authorList>
    </citation>
    <scope>NUCLEOTIDE SEQUENCE [LARGE SCALE GENOMIC DNA]</scope>
    <source>
        <strain evidence="10">B10K-IZ-033-81</strain>
        <tissue evidence="10">Muscle</tissue>
    </source>
</reference>
<dbReference type="EMBL" id="VZSW01001316">
    <property type="protein sequence ID" value="NXY37384.1"/>
    <property type="molecule type" value="Genomic_DNA"/>
</dbReference>
<dbReference type="FunFam" id="3.30.160.60:FF:000384">
    <property type="entry name" value="Zinc finger protein 550"/>
    <property type="match status" value="1"/>
</dbReference>
<evidence type="ECO:0000256" key="8">
    <source>
        <dbReference type="PROSITE-ProRule" id="PRU00042"/>
    </source>
</evidence>
<feature type="non-terminal residue" evidence="10">
    <location>
        <position position="82"/>
    </location>
</feature>
<sequence>DRPILGQEGDWRCSQSLELGVCEQLHDGGKPHKCSKCGKGFSKRSYLTRHWNIHTGERRYECGECGKSFRDSSGLIVHHSIH</sequence>
<dbReference type="GO" id="GO:0000981">
    <property type="term" value="F:DNA-binding transcription factor activity, RNA polymerase II-specific"/>
    <property type="evidence" value="ECO:0007669"/>
    <property type="project" value="TreeGrafter"/>
</dbReference>
<keyword evidence="2" id="KW-0479">Metal-binding</keyword>
<dbReference type="PANTHER" id="PTHR23226">
    <property type="entry name" value="ZINC FINGER AND SCAN DOMAIN-CONTAINING"/>
    <property type="match status" value="1"/>
</dbReference>
<dbReference type="SUPFAM" id="SSF57667">
    <property type="entry name" value="beta-beta-alpha zinc fingers"/>
    <property type="match status" value="1"/>
</dbReference>
<dbReference type="FunFam" id="3.30.160.60:FF:000688">
    <property type="entry name" value="zinc finger protein 197 isoform X1"/>
    <property type="match status" value="1"/>
</dbReference>
<dbReference type="InterPro" id="IPR013087">
    <property type="entry name" value="Znf_C2H2_type"/>
</dbReference>
<dbReference type="GO" id="GO:0005634">
    <property type="term" value="C:nucleus"/>
    <property type="evidence" value="ECO:0007669"/>
    <property type="project" value="UniProtKB-SubCell"/>
</dbReference>
<comment type="subcellular location">
    <subcellularLocation>
        <location evidence="1">Nucleus</location>
    </subcellularLocation>
</comment>
<dbReference type="AlphaFoldDB" id="A0A7L4J8Q7"/>